<keyword evidence="1" id="KW-0482">Metalloprotease</keyword>
<evidence type="ECO:0000313" key="2">
    <source>
        <dbReference type="EMBL" id="CAG7726331.1"/>
    </source>
</evidence>
<keyword evidence="1" id="KW-0449">Lipoprotein</keyword>
<name>A0A8J2K276_9HEXA</name>
<dbReference type="Pfam" id="PF01244">
    <property type="entry name" value="Peptidase_M19"/>
    <property type="match status" value="1"/>
</dbReference>
<comment type="subcellular location">
    <subcellularLocation>
        <location evidence="1">Membrane</location>
        <topology evidence="1">Lipid-anchor</topology>
        <topology evidence="1">GPI-anchor</topology>
    </subcellularLocation>
</comment>
<comment type="caution">
    <text evidence="2">The sequence shown here is derived from an EMBL/GenBank/DDBJ whole genome shotgun (WGS) entry which is preliminary data.</text>
</comment>
<dbReference type="Proteomes" id="UP000708208">
    <property type="component" value="Unassembled WGS sequence"/>
</dbReference>
<keyword evidence="1" id="KW-0479">Metal-binding</keyword>
<feature type="non-terminal residue" evidence="2">
    <location>
        <position position="1"/>
    </location>
</feature>
<reference evidence="2" key="1">
    <citation type="submission" date="2021-06" db="EMBL/GenBank/DDBJ databases">
        <authorList>
            <person name="Hodson N. C."/>
            <person name="Mongue J. A."/>
            <person name="Jaron S. K."/>
        </authorList>
    </citation>
    <scope>NUCLEOTIDE SEQUENCE</scope>
</reference>
<dbReference type="PANTHER" id="PTHR10443:SF12">
    <property type="entry name" value="DIPEPTIDASE"/>
    <property type="match status" value="1"/>
</dbReference>
<proteinExistence type="inferred from homology"/>
<comment type="subunit">
    <text evidence="1">Homodimer; disulfide-linked.</text>
</comment>
<gene>
    <name evidence="2" type="ORF">AFUS01_LOCUS15247</name>
</gene>
<dbReference type="PROSITE" id="PS51365">
    <property type="entry name" value="RENAL_DIPEPTIDASE_2"/>
    <property type="match status" value="1"/>
</dbReference>
<organism evidence="2 3">
    <name type="scientific">Allacma fusca</name>
    <dbReference type="NCBI Taxonomy" id="39272"/>
    <lineage>
        <taxon>Eukaryota</taxon>
        <taxon>Metazoa</taxon>
        <taxon>Ecdysozoa</taxon>
        <taxon>Arthropoda</taxon>
        <taxon>Hexapoda</taxon>
        <taxon>Collembola</taxon>
        <taxon>Symphypleona</taxon>
        <taxon>Sminthuridae</taxon>
        <taxon>Allacma</taxon>
    </lineage>
</organism>
<comment type="similarity">
    <text evidence="1">Belongs to the metallo-dependent hydrolases superfamily. Peptidase M19 family.</text>
</comment>
<dbReference type="EC" id="3.4.13.19" evidence="1"/>
<dbReference type="GO" id="GO:0098552">
    <property type="term" value="C:side of membrane"/>
    <property type="evidence" value="ECO:0007669"/>
    <property type="project" value="UniProtKB-KW"/>
</dbReference>
<dbReference type="GO" id="GO:0006508">
    <property type="term" value="P:proteolysis"/>
    <property type="evidence" value="ECO:0007669"/>
    <property type="project" value="UniProtKB-KW"/>
</dbReference>
<protein>
    <recommendedName>
        <fullName evidence="1">Dipeptidase</fullName>
        <ecNumber evidence="1">3.4.13.19</ecNumber>
    </recommendedName>
</protein>
<keyword evidence="1" id="KW-0378">Hydrolase</keyword>
<keyword evidence="1" id="KW-1015">Disulfide bond</keyword>
<dbReference type="GO" id="GO:0046872">
    <property type="term" value="F:metal ion binding"/>
    <property type="evidence" value="ECO:0007669"/>
    <property type="project" value="UniProtKB-UniRule"/>
</dbReference>
<sequence>MFLLANFSLCIDANYFSFEFSSTPRGLEDVSKYPNLFAKLLEDARWTAEDLKKLAGLNFLRVFRRVEQ</sequence>
<keyword evidence="1" id="KW-0336">GPI-anchor</keyword>
<dbReference type="GO" id="GO:0070573">
    <property type="term" value="F:metallodipeptidase activity"/>
    <property type="evidence" value="ECO:0007669"/>
    <property type="project" value="InterPro"/>
</dbReference>
<keyword evidence="1" id="KW-0472">Membrane</keyword>
<dbReference type="EMBL" id="CAJVCH010134095">
    <property type="protein sequence ID" value="CAG7726331.1"/>
    <property type="molecule type" value="Genomic_DNA"/>
</dbReference>
<comment type="catalytic activity">
    <reaction evidence="1">
        <text>an L-aminoacyl-L-amino acid + H2O = 2 an L-alpha-amino acid</text>
        <dbReference type="Rhea" id="RHEA:48940"/>
        <dbReference type="ChEBI" id="CHEBI:15377"/>
        <dbReference type="ChEBI" id="CHEBI:59869"/>
        <dbReference type="ChEBI" id="CHEBI:77460"/>
        <dbReference type="EC" id="3.4.13.19"/>
    </reaction>
</comment>
<evidence type="ECO:0000256" key="1">
    <source>
        <dbReference type="RuleBase" id="RU341113"/>
    </source>
</evidence>
<dbReference type="InterPro" id="IPR008257">
    <property type="entry name" value="Pept_M19"/>
</dbReference>
<evidence type="ECO:0000313" key="3">
    <source>
        <dbReference type="Proteomes" id="UP000708208"/>
    </source>
</evidence>
<dbReference type="OrthoDB" id="445695at2759"/>
<keyword evidence="1" id="KW-0862">Zinc</keyword>
<accession>A0A8J2K276</accession>
<comment type="cofactor">
    <cofactor evidence="1">
        <name>Zn(2+)</name>
        <dbReference type="ChEBI" id="CHEBI:29105"/>
    </cofactor>
</comment>
<keyword evidence="1" id="KW-0645">Protease</keyword>
<keyword evidence="1" id="KW-0224">Dipeptidase</keyword>
<keyword evidence="1" id="KW-0325">Glycoprotein</keyword>
<keyword evidence="3" id="KW-1185">Reference proteome</keyword>
<dbReference type="PANTHER" id="PTHR10443">
    <property type="entry name" value="MICROSOMAL DIPEPTIDASE"/>
    <property type="match status" value="1"/>
</dbReference>
<dbReference type="AlphaFoldDB" id="A0A8J2K276"/>